<feature type="compositionally biased region" description="Polar residues" evidence="1">
    <location>
        <begin position="258"/>
        <end position="270"/>
    </location>
</feature>
<sequence>LPTFAHLIDAPSPHSSAVSPGGSVGGLRRWASCGIEWPTSKTKRRKTAGAFRRDPDDECAELTEEPAAADGATKLSRVGLLIERIQETLVKPAASDVTMAPSSSSPLPETFAHHPAPPDSPLQKLVGVAGEVNEDSGTDDLQQSPIEPRIMDHEKSQQPMSSDFGGEDIDLETIQEIEQTNGVTRPEYQSRPTSACALNAEETQYHDASDVLAPEETIKEPLVVQEDDSDEFGGDDDLDVTDLENVVSLYDKRPDLSPTRSATAGSQEPQRGSPIEASSHAGQDCHVESGGSSDDEFGGDDIDDEQFAAAELAATQSYRASAASEQPHVRT</sequence>
<dbReference type="EMBL" id="JAVRRA010009340">
    <property type="protein sequence ID" value="KAK5249397.1"/>
    <property type="molecule type" value="Genomic_DNA"/>
</dbReference>
<feature type="compositionally biased region" description="Acidic residues" evidence="1">
    <location>
        <begin position="293"/>
        <end position="306"/>
    </location>
</feature>
<dbReference type="Proteomes" id="UP001357485">
    <property type="component" value="Unassembled WGS sequence"/>
</dbReference>
<dbReference type="GO" id="GO:0003678">
    <property type="term" value="F:DNA helicase activity"/>
    <property type="evidence" value="ECO:0007669"/>
    <property type="project" value="UniProtKB-EC"/>
</dbReference>
<dbReference type="GO" id="GO:0016787">
    <property type="term" value="F:hydrolase activity"/>
    <property type="evidence" value="ECO:0007669"/>
    <property type="project" value="UniProtKB-KW"/>
</dbReference>
<keyword evidence="2" id="KW-0540">Nuclease</keyword>
<reference evidence="2 3" key="1">
    <citation type="submission" date="2023-08" db="EMBL/GenBank/DDBJ databases">
        <title>Black Yeasts Isolated from many extreme environments.</title>
        <authorList>
            <person name="Coleine C."/>
            <person name="Stajich J.E."/>
            <person name="Selbmann L."/>
        </authorList>
    </citation>
    <scope>NUCLEOTIDE SEQUENCE [LARGE SCALE GENOMIC DNA]</scope>
    <source>
        <strain evidence="2 3">CCFEE 536</strain>
    </source>
</reference>
<feature type="region of interest" description="Disordered" evidence="1">
    <location>
        <begin position="207"/>
        <end position="306"/>
    </location>
</feature>
<feature type="compositionally biased region" description="Acidic residues" evidence="1">
    <location>
        <begin position="225"/>
        <end position="242"/>
    </location>
</feature>
<feature type="region of interest" description="Disordered" evidence="1">
    <location>
        <begin position="96"/>
        <end position="119"/>
    </location>
</feature>
<accession>A0ABR0LW59</accession>
<comment type="caution">
    <text evidence="2">The sequence shown here is derived from an EMBL/GenBank/DDBJ whole genome shotgun (WGS) entry which is preliminary data.</text>
</comment>
<gene>
    <name evidence="2" type="primary">dna2_3</name>
    <name evidence="2" type="ORF">LTR16_006231</name>
</gene>
<protein>
    <submittedName>
        <fullName evidence="2">DNA replication endonuclease-helicase Dna2</fullName>
        <ecNumber evidence="2">3.6.4.12</ecNumber>
    </submittedName>
</protein>
<keyword evidence="2" id="KW-0255">Endonuclease</keyword>
<keyword evidence="3" id="KW-1185">Reference proteome</keyword>
<evidence type="ECO:0000256" key="1">
    <source>
        <dbReference type="SAM" id="MobiDB-lite"/>
    </source>
</evidence>
<feature type="non-terminal residue" evidence="2">
    <location>
        <position position="1"/>
    </location>
</feature>
<name>A0ABR0LW59_9PEZI</name>
<keyword evidence="2" id="KW-0378">Hydrolase</keyword>
<evidence type="ECO:0000313" key="3">
    <source>
        <dbReference type="Proteomes" id="UP001357485"/>
    </source>
</evidence>
<dbReference type="EC" id="3.6.4.12" evidence="2"/>
<evidence type="ECO:0000313" key="2">
    <source>
        <dbReference type="EMBL" id="KAK5249397.1"/>
    </source>
</evidence>
<proteinExistence type="predicted"/>
<organism evidence="2 3">
    <name type="scientific">Cryomyces antarcticus</name>
    <dbReference type="NCBI Taxonomy" id="329879"/>
    <lineage>
        <taxon>Eukaryota</taxon>
        <taxon>Fungi</taxon>
        <taxon>Dikarya</taxon>
        <taxon>Ascomycota</taxon>
        <taxon>Pezizomycotina</taxon>
        <taxon>Dothideomycetes</taxon>
        <taxon>Dothideomycetes incertae sedis</taxon>
        <taxon>Cryomyces</taxon>
    </lineage>
</organism>
<dbReference type="GO" id="GO:0004519">
    <property type="term" value="F:endonuclease activity"/>
    <property type="evidence" value="ECO:0007669"/>
    <property type="project" value="UniProtKB-KW"/>
</dbReference>